<dbReference type="EMBL" id="PCXE01000017">
    <property type="protein sequence ID" value="PIR26584.1"/>
    <property type="molecule type" value="Genomic_DNA"/>
</dbReference>
<dbReference type="Gene3D" id="2.70.40.10">
    <property type="match status" value="1"/>
</dbReference>
<dbReference type="UniPathway" id="UPA00610">
    <property type="reaction ID" value="UER00667"/>
</dbReference>
<dbReference type="CDD" id="cd07557">
    <property type="entry name" value="trimeric_dUTPase"/>
    <property type="match status" value="1"/>
</dbReference>
<feature type="active site" description="Proton donor/acceptor" evidence="3">
    <location>
        <position position="131"/>
    </location>
</feature>
<organism evidence="4 5">
    <name type="scientific">Candidatus Brennerbacteria bacterium CG11_big_fil_rev_8_21_14_0_20_43_10</name>
    <dbReference type="NCBI Taxonomy" id="1974523"/>
    <lineage>
        <taxon>Bacteria</taxon>
        <taxon>Candidatus Brenneribacteriota</taxon>
    </lineage>
</organism>
<feature type="site" description="Important for bifunctional activity" evidence="3">
    <location>
        <begin position="118"/>
        <end position="119"/>
    </location>
</feature>
<dbReference type="GO" id="GO:0033973">
    <property type="term" value="F:dCTP deaminase (dUMP-forming) activity"/>
    <property type="evidence" value="ECO:0007669"/>
    <property type="project" value="UniProtKB-UniRule"/>
</dbReference>
<comment type="caution">
    <text evidence="3">Lacks conserved residue(s) required for the propagation of feature annotation.</text>
</comment>
<dbReference type="InterPro" id="IPR011962">
    <property type="entry name" value="dCTP_deaminase"/>
</dbReference>
<gene>
    <name evidence="3" type="primary">dcd</name>
    <name evidence="4" type="ORF">COV41_00960</name>
</gene>
<evidence type="ECO:0000256" key="1">
    <source>
        <dbReference type="ARBA" id="ARBA00022801"/>
    </source>
</evidence>
<dbReference type="GO" id="GO:0008829">
    <property type="term" value="F:dCTP deaminase activity"/>
    <property type="evidence" value="ECO:0007669"/>
    <property type="project" value="InterPro"/>
</dbReference>
<feature type="binding site" evidence="3">
    <location>
        <position position="121"/>
    </location>
    <ligand>
        <name>dCTP</name>
        <dbReference type="ChEBI" id="CHEBI:61481"/>
    </ligand>
</feature>
<dbReference type="HAMAP" id="MF_00146">
    <property type="entry name" value="dCTP_deaminase"/>
    <property type="match status" value="1"/>
</dbReference>
<comment type="pathway">
    <text evidence="3">Pyrimidine metabolism; dUMP biosynthesis; dUMP from dCTP: step 1/1.</text>
</comment>
<keyword evidence="1 3" id="KW-0378">Hydrolase</keyword>
<dbReference type="GO" id="GO:0015949">
    <property type="term" value="P:nucleobase-containing small molecule interconversion"/>
    <property type="evidence" value="ECO:0007669"/>
    <property type="project" value="TreeGrafter"/>
</dbReference>
<dbReference type="Pfam" id="PF22769">
    <property type="entry name" value="DCD"/>
    <property type="match status" value="1"/>
</dbReference>
<comment type="catalytic activity">
    <reaction evidence="3">
        <text>dCTP + 2 H2O = dUMP + NH4(+) + diphosphate</text>
        <dbReference type="Rhea" id="RHEA:19205"/>
        <dbReference type="ChEBI" id="CHEBI:15377"/>
        <dbReference type="ChEBI" id="CHEBI:28938"/>
        <dbReference type="ChEBI" id="CHEBI:33019"/>
        <dbReference type="ChEBI" id="CHEBI:61481"/>
        <dbReference type="ChEBI" id="CHEBI:246422"/>
        <dbReference type="EC" id="3.5.4.30"/>
    </reaction>
</comment>
<comment type="caution">
    <text evidence="4">The sequence shown here is derived from an EMBL/GenBank/DDBJ whole genome shotgun (WGS) entry which is preliminary data.</text>
</comment>
<dbReference type="GO" id="GO:0006226">
    <property type="term" value="P:dUMP biosynthetic process"/>
    <property type="evidence" value="ECO:0007669"/>
    <property type="project" value="UniProtKB-UniRule"/>
</dbReference>
<dbReference type="GO" id="GO:0006229">
    <property type="term" value="P:dUTP biosynthetic process"/>
    <property type="evidence" value="ECO:0007669"/>
    <property type="project" value="InterPro"/>
</dbReference>
<comment type="subunit">
    <text evidence="3">Homotrimer.</text>
</comment>
<feature type="binding site" evidence="3">
    <location>
        <begin position="129"/>
        <end position="131"/>
    </location>
    <ligand>
        <name>dCTP</name>
        <dbReference type="ChEBI" id="CHEBI:61481"/>
    </ligand>
</feature>
<proteinExistence type="inferred from homology"/>
<accession>A0A2H0PXY5</accession>
<comment type="similarity">
    <text evidence="3">Belongs to the dCTP deaminase family.</text>
</comment>
<dbReference type="InterPro" id="IPR036157">
    <property type="entry name" value="dUTPase-like_sf"/>
</dbReference>
<feature type="binding site" evidence="3">
    <location>
        <position position="164"/>
    </location>
    <ligand>
        <name>dCTP</name>
        <dbReference type="ChEBI" id="CHEBI:61481"/>
    </ligand>
</feature>
<evidence type="ECO:0000256" key="3">
    <source>
        <dbReference type="HAMAP-Rule" id="MF_00146"/>
    </source>
</evidence>
<protein>
    <recommendedName>
        <fullName evidence="3">dCTP deaminase, dUMP-forming</fullName>
        <ecNumber evidence="3">3.5.4.30</ecNumber>
    </recommendedName>
    <alternativeName>
        <fullName evidence="3">Bifunctional dCTP deaminase:dUTPase</fullName>
    </alternativeName>
    <alternativeName>
        <fullName evidence="3">DCD-DUT</fullName>
    </alternativeName>
</protein>
<dbReference type="AlphaFoldDB" id="A0A2H0PXY5"/>
<comment type="function">
    <text evidence="3">Bifunctional enzyme that catalyzes both the deamination of dCTP to dUTP and the hydrolysis of dUTP to dUMP without releasing the toxic dUTP intermediate.</text>
</comment>
<dbReference type="PANTHER" id="PTHR42680">
    <property type="entry name" value="DCTP DEAMINASE"/>
    <property type="match status" value="1"/>
</dbReference>
<feature type="binding site" evidence="3">
    <location>
        <position position="150"/>
    </location>
    <ligand>
        <name>dCTP</name>
        <dbReference type="ChEBI" id="CHEBI:61481"/>
    </ligand>
</feature>
<sequence>MILSDRDIKKIIKQGKLIFRPSLTQDQIGSASIDLKLGQIFKYFNISKHHLLDTRSGFPGNDFIITKKVKLNEAFILHPNNFVLASTEEYVKVPDNIILRMEGKSTLARMGILVHTAGFVDPGFEGTLTLEISNQSNLPVALYSGMYICQIAVEYLSSPAETPYNKRKKSLYSKSIGPLAAKTNNLFEKKSRKNN</sequence>
<feature type="binding site" evidence="3">
    <location>
        <begin position="104"/>
        <end position="109"/>
    </location>
    <ligand>
        <name>dCTP</name>
        <dbReference type="ChEBI" id="CHEBI:61481"/>
    </ligand>
</feature>
<dbReference type="GO" id="GO:0000166">
    <property type="term" value="F:nucleotide binding"/>
    <property type="evidence" value="ECO:0007669"/>
    <property type="project" value="UniProtKB-KW"/>
</dbReference>
<dbReference type="PANTHER" id="PTHR42680:SF3">
    <property type="entry name" value="DCTP DEAMINASE"/>
    <property type="match status" value="1"/>
</dbReference>
<evidence type="ECO:0000313" key="5">
    <source>
        <dbReference type="Proteomes" id="UP000236846"/>
    </source>
</evidence>
<evidence type="ECO:0000313" key="4">
    <source>
        <dbReference type="EMBL" id="PIR26584.1"/>
    </source>
</evidence>
<dbReference type="SUPFAM" id="SSF51283">
    <property type="entry name" value="dUTPase-like"/>
    <property type="match status" value="1"/>
</dbReference>
<dbReference type="NCBIfam" id="TIGR02274">
    <property type="entry name" value="dCTP_deam"/>
    <property type="match status" value="1"/>
</dbReference>
<name>A0A2H0PXY5_9BACT</name>
<dbReference type="EC" id="3.5.4.30" evidence="3"/>
<keyword evidence="2 3" id="KW-0546">Nucleotide metabolism</keyword>
<dbReference type="InterPro" id="IPR033704">
    <property type="entry name" value="dUTPase_trimeric"/>
</dbReference>
<reference evidence="4 5" key="1">
    <citation type="submission" date="2017-09" db="EMBL/GenBank/DDBJ databases">
        <title>Depth-based differentiation of microbial function through sediment-hosted aquifers and enrichment of novel symbionts in the deep terrestrial subsurface.</title>
        <authorList>
            <person name="Probst A.J."/>
            <person name="Ladd B."/>
            <person name="Jarett J.K."/>
            <person name="Geller-Mcgrath D.E."/>
            <person name="Sieber C.M."/>
            <person name="Emerson J.B."/>
            <person name="Anantharaman K."/>
            <person name="Thomas B.C."/>
            <person name="Malmstrom R."/>
            <person name="Stieglmeier M."/>
            <person name="Klingl A."/>
            <person name="Woyke T."/>
            <person name="Ryan C.M."/>
            <person name="Banfield J.F."/>
        </authorList>
    </citation>
    <scope>NUCLEOTIDE SEQUENCE [LARGE SCALE GENOMIC DNA]</scope>
    <source>
        <strain evidence="4">CG11_big_fil_rev_8_21_14_0_20_43_10</strain>
    </source>
</reference>
<evidence type="ECO:0000256" key="2">
    <source>
        <dbReference type="ARBA" id="ARBA00023080"/>
    </source>
</evidence>
<keyword evidence="3" id="KW-0547">Nucleotide-binding</keyword>
<dbReference type="Proteomes" id="UP000236846">
    <property type="component" value="Unassembled WGS sequence"/>
</dbReference>